<name>A0AAW1PQL7_9CHLO</name>
<dbReference type="EMBL" id="JALJOQ010000009">
    <property type="protein sequence ID" value="KAK9812040.1"/>
    <property type="molecule type" value="Genomic_DNA"/>
</dbReference>
<dbReference type="CDD" id="cd19508">
    <property type="entry name" value="RecA-like_Pch2-like"/>
    <property type="match status" value="1"/>
</dbReference>
<evidence type="ECO:0000259" key="6">
    <source>
        <dbReference type="SMART" id="SM00382"/>
    </source>
</evidence>
<keyword evidence="4 5" id="KW-0067">ATP-binding</keyword>
<dbReference type="FunFam" id="3.40.50.300:FF:000680">
    <property type="entry name" value="pachytene checkpoint protein 2 homolog"/>
    <property type="match status" value="1"/>
</dbReference>
<dbReference type="Gene3D" id="3.40.50.300">
    <property type="entry name" value="P-loop containing nucleotide triphosphate hydrolases"/>
    <property type="match status" value="1"/>
</dbReference>
<evidence type="ECO:0000256" key="3">
    <source>
        <dbReference type="ARBA" id="ARBA00022741"/>
    </source>
</evidence>
<feature type="domain" description="AAA+ ATPase" evidence="6">
    <location>
        <begin position="207"/>
        <end position="359"/>
    </location>
</feature>
<keyword evidence="3 5" id="KW-0547">Nucleotide-binding</keyword>
<sequence>MRAFSLIAHDRIDSKLGAWSSTMSSCSSTLQSAKSSSNLCPPAVDDGDDKVLMTVDVCLKETSSAPYPEVKARVAELLASQQLRFGNAQLNFLSASHDGYLDQHVKSINLVCERANHPAIQEGTKLLFWQVEFAIYVFQLCAEGPADSEDSEDGISAYREFELPAREFHGLWESLIYDEAVKQRLVTYAATALYFSDRQVDQQLIAFNRTVLLHGPAGTGKTSLCKALAQHLSVRFQYRYRHAQLIEVNAHSLFSKYFSESGKLVGRLFARIQEQVEEKDTLVFVLIDEVESLTSARQSAVAGNEPADAIRAVNALLTQLDALKAHTNVMVLTTSNITEAIDLAFLDRADIKAFIGPPSWQARYEILRSCITELQAKSVLEGHFKALPPFAEAMATCVLQV</sequence>
<dbReference type="SUPFAM" id="SSF52540">
    <property type="entry name" value="P-loop containing nucleoside triphosphate hydrolases"/>
    <property type="match status" value="1"/>
</dbReference>
<organism evidence="7 8">
    <name type="scientific">Symbiochloris irregularis</name>
    <dbReference type="NCBI Taxonomy" id="706552"/>
    <lineage>
        <taxon>Eukaryota</taxon>
        <taxon>Viridiplantae</taxon>
        <taxon>Chlorophyta</taxon>
        <taxon>core chlorophytes</taxon>
        <taxon>Trebouxiophyceae</taxon>
        <taxon>Trebouxiales</taxon>
        <taxon>Trebouxiaceae</taxon>
        <taxon>Symbiochloris</taxon>
    </lineage>
</organism>
<dbReference type="Proteomes" id="UP001465755">
    <property type="component" value="Unassembled WGS sequence"/>
</dbReference>
<dbReference type="InterPro" id="IPR003593">
    <property type="entry name" value="AAA+_ATPase"/>
</dbReference>
<dbReference type="InterPro" id="IPR003960">
    <property type="entry name" value="ATPase_AAA_CS"/>
</dbReference>
<comment type="similarity">
    <text evidence="1">Belongs to the AAA ATPase family. PCH2 subfamily.</text>
</comment>
<dbReference type="InterPro" id="IPR027417">
    <property type="entry name" value="P-loop_NTPase"/>
</dbReference>
<dbReference type="InterPro" id="IPR003959">
    <property type="entry name" value="ATPase_AAA_core"/>
</dbReference>
<dbReference type="PANTHER" id="PTHR45991">
    <property type="entry name" value="PACHYTENE CHECKPOINT PROTEIN 2"/>
    <property type="match status" value="1"/>
</dbReference>
<dbReference type="GO" id="GO:0005694">
    <property type="term" value="C:chromosome"/>
    <property type="evidence" value="ECO:0007669"/>
    <property type="project" value="TreeGrafter"/>
</dbReference>
<dbReference type="GO" id="GO:0016887">
    <property type="term" value="F:ATP hydrolysis activity"/>
    <property type="evidence" value="ECO:0007669"/>
    <property type="project" value="InterPro"/>
</dbReference>
<evidence type="ECO:0000256" key="5">
    <source>
        <dbReference type="RuleBase" id="RU003651"/>
    </source>
</evidence>
<dbReference type="GO" id="GO:0007131">
    <property type="term" value="P:reciprocal meiotic recombination"/>
    <property type="evidence" value="ECO:0007669"/>
    <property type="project" value="TreeGrafter"/>
</dbReference>
<dbReference type="GO" id="GO:0005634">
    <property type="term" value="C:nucleus"/>
    <property type="evidence" value="ECO:0007669"/>
    <property type="project" value="TreeGrafter"/>
</dbReference>
<evidence type="ECO:0000256" key="4">
    <source>
        <dbReference type="ARBA" id="ARBA00022840"/>
    </source>
</evidence>
<evidence type="ECO:0000256" key="2">
    <source>
        <dbReference type="ARBA" id="ARBA00022364"/>
    </source>
</evidence>
<reference evidence="7 8" key="1">
    <citation type="journal article" date="2024" name="Nat. Commun.">
        <title>Phylogenomics reveals the evolutionary origins of lichenization in chlorophyte algae.</title>
        <authorList>
            <person name="Puginier C."/>
            <person name="Libourel C."/>
            <person name="Otte J."/>
            <person name="Skaloud P."/>
            <person name="Haon M."/>
            <person name="Grisel S."/>
            <person name="Petersen M."/>
            <person name="Berrin J.G."/>
            <person name="Delaux P.M."/>
            <person name="Dal Grande F."/>
            <person name="Keller J."/>
        </authorList>
    </citation>
    <scope>NUCLEOTIDE SEQUENCE [LARGE SCALE GENOMIC DNA]</scope>
    <source>
        <strain evidence="7 8">SAG 2036</strain>
    </source>
</reference>
<dbReference type="GO" id="GO:0005524">
    <property type="term" value="F:ATP binding"/>
    <property type="evidence" value="ECO:0007669"/>
    <property type="project" value="UniProtKB-KW"/>
</dbReference>
<evidence type="ECO:0000313" key="8">
    <source>
        <dbReference type="Proteomes" id="UP001465755"/>
    </source>
</evidence>
<dbReference type="AlphaFoldDB" id="A0AAW1PQL7"/>
<dbReference type="SMART" id="SM00382">
    <property type="entry name" value="AAA"/>
    <property type="match status" value="1"/>
</dbReference>
<proteinExistence type="inferred from homology"/>
<dbReference type="Pfam" id="PF23563">
    <property type="entry name" value="TRIP13_N"/>
    <property type="match status" value="1"/>
</dbReference>
<dbReference type="PROSITE" id="PS51257">
    <property type="entry name" value="PROKAR_LIPOPROTEIN"/>
    <property type="match status" value="1"/>
</dbReference>
<keyword evidence="8" id="KW-1185">Reference proteome</keyword>
<accession>A0AAW1PQL7</accession>
<evidence type="ECO:0000313" key="7">
    <source>
        <dbReference type="EMBL" id="KAK9812040.1"/>
    </source>
</evidence>
<dbReference type="PROSITE" id="PS00674">
    <property type="entry name" value="AAA"/>
    <property type="match status" value="1"/>
</dbReference>
<comment type="caution">
    <text evidence="7">The sequence shown here is derived from an EMBL/GenBank/DDBJ whole genome shotgun (WGS) entry which is preliminary data.</text>
</comment>
<protein>
    <recommendedName>
        <fullName evidence="2">Pachytene checkpoint protein 2 homolog</fullName>
    </recommendedName>
</protein>
<evidence type="ECO:0000256" key="1">
    <source>
        <dbReference type="ARBA" id="ARBA00007271"/>
    </source>
</evidence>
<dbReference type="GO" id="GO:0051598">
    <property type="term" value="P:meiotic recombination checkpoint signaling"/>
    <property type="evidence" value="ECO:0007669"/>
    <property type="project" value="TreeGrafter"/>
</dbReference>
<dbReference type="InterPro" id="IPR044539">
    <property type="entry name" value="Pch2-like"/>
</dbReference>
<gene>
    <name evidence="7" type="ORF">WJX73_000394</name>
</gene>
<dbReference type="Pfam" id="PF00004">
    <property type="entry name" value="AAA"/>
    <property type="match status" value="1"/>
</dbReference>
<dbReference type="PRINTS" id="PR00300">
    <property type="entry name" value="CLPPROTEASEA"/>
</dbReference>
<dbReference type="InterPro" id="IPR001270">
    <property type="entry name" value="ClpA/B"/>
</dbReference>
<dbReference type="PANTHER" id="PTHR45991:SF1">
    <property type="entry name" value="PACHYTENE CHECKPOINT PROTEIN 2 HOMOLOG"/>
    <property type="match status" value="1"/>
</dbReference>